<reference evidence="2" key="1">
    <citation type="journal article" date="2022" name="Mol. Ecol. Resour.">
        <title>The genomes of chicory, endive, great burdock and yacon provide insights into Asteraceae palaeo-polyploidization history and plant inulin production.</title>
        <authorList>
            <person name="Fan W."/>
            <person name="Wang S."/>
            <person name="Wang H."/>
            <person name="Wang A."/>
            <person name="Jiang F."/>
            <person name="Liu H."/>
            <person name="Zhao H."/>
            <person name="Xu D."/>
            <person name="Zhang Y."/>
        </authorList>
    </citation>
    <scope>NUCLEOTIDE SEQUENCE [LARGE SCALE GENOMIC DNA]</scope>
    <source>
        <strain evidence="2">cv. Yunnan</strain>
    </source>
</reference>
<comment type="caution">
    <text evidence="1">The sequence shown here is derived from an EMBL/GenBank/DDBJ whole genome shotgun (WGS) entry which is preliminary data.</text>
</comment>
<reference evidence="1 2" key="2">
    <citation type="journal article" date="2022" name="Mol. Ecol. Resour.">
        <title>The genomes of chicory, endive, great burdock and yacon provide insights into Asteraceae paleo-polyploidization history and plant inulin production.</title>
        <authorList>
            <person name="Fan W."/>
            <person name="Wang S."/>
            <person name="Wang H."/>
            <person name="Wang A."/>
            <person name="Jiang F."/>
            <person name="Liu H."/>
            <person name="Zhao H."/>
            <person name="Xu D."/>
            <person name="Zhang Y."/>
        </authorList>
    </citation>
    <scope>NUCLEOTIDE SEQUENCE [LARGE SCALE GENOMIC DNA]</scope>
    <source>
        <strain evidence="2">cv. Yunnan</strain>
        <tissue evidence="1">Leaves</tissue>
    </source>
</reference>
<proteinExistence type="predicted"/>
<organism evidence="1 2">
    <name type="scientific">Smallanthus sonchifolius</name>
    <dbReference type="NCBI Taxonomy" id="185202"/>
    <lineage>
        <taxon>Eukaryota</taxon>
        <taxon>Viridiplantae</taxon>
        <taxon>Streptophyta</taxon>
        <taxon>Embryophyta</taxon>
        <taxon>Tracheophyta</taxon>
        <taxon>Spermatophyta</taxon>
        <taxon>Magnoliopsida</taxon>
        <taxon>eudicotyledons</taxon>
        <taxon>Gunneridae</taxon>
        <taxon>Pentapetalae</taxon>
        <taxon>asterids</taxon>
        <taxon>campanulids</taxon>
        <taxon>Asterales</taxon>
        <taxon>Asteraceae</taxon>
        <taxon>Asteroideae</taxon>
        <taxon>Heliantheae alliance</taxon>
        <taxon>Millerieae</taxon>
        <taxon>Smallanthus</taxon>
    </lineage>
</organism>
<gene>
    <name evidence="1" type="ORF">L1987_14300</name>
</gene>
<sequence>MEALLIDPLPDKGGDEHEKLDESDPIVLVGTKIVAYIDQTVVEEAETVKYTNLYDASSEVDDSFHRGLGFHDKEEDLSVDEKKEGFISDSSSSEEIETDPLSSPEKNSGFLSIGGMKLYTHDISDVEDDEDKESSESSESEDSSNSSDSDTSSDVDDEIAKDYIEGIGGSYKDSNLDVSDDGIDINDTVIKFGGIALQEASREYGMKKPRPRKKSHSQPKSIKFGADMDDWSAIDDLMLVKDPRIAYAQKKKREKSNHSRRLPGKNIHRIILG</sequence>
<dbReference type="Proteomes" id="UP001056120">
    <property type="component" value="Linkage Group LG05"/>
</dbReference>
<accession>A0ACB9J2U5</accession>
<keyword evidence="2" id="KW-1185">Reference proteome</keyword>
<dbReference type="EMBL" id="CM042022">
    <property type="protein sequence ID" value="KAI3814657.1"/>
    <property type="molecule type" value="Genomic_DNA"/>
</dbReference>
<evidence type="ECO:0000313" key="1">
    <source>
        <dbReference type="EMBL" id="KAI3814657.1"/>
    </source>
</evidence>
<evidence type="ECO:0000313" key="2">
    <source>
        <dbReference type="Proteomes" id="UP001056120"/>
    </source>
</evidence>
<name>A0ACB9J2U5_9ASTR</name>
<protein>
    <submittedName>
        <fullName evidence="1">Uncharacterized protein</fullName>
    </submittedName>
</protein>